<dbReference type="PANTHER" id="PTHR11439:SF461">
    <property type="entry name" value="OS10G0432200 PROTEIN"/>
    <property type="match status" value="1"/>
</dbReference>
<feature type="domain" description="Reverse transcriptase Ty1/copia-type" evidence="2">
    <location>
        <begin position="381"/>
        <end position="484"/>
    </location>
</feature>
<evidence type="ECO:0000259" key="3">
    <source>
        <dbReference type="Pfam" id="PF22936"/>
    </source>
</evidence>
<evidence type="ECO:0000313" key="6">
    <source>
        <dbReference type="Proteomes" id="UP000596661"/>
    </source>
</evidence>
<proteinExistence type="predicted"/>
<dbReference type="EMBL" id="UZAU01000371">
    <property type="status" value="NOT_ANNOTATED_CDS"/>
    <property type="molecule type" value="Genomic_DNA"/>
</dbReference>
<dbReference type="Pfam" id="PF22936">
    <property type="entry name" value="Pol_BBD"/>
    <property type="match status" value="1"/>
</dbReference>
<name>A0A803PJJ4_CANSA</name>
<reference evidence="5" key="2">
    <citation type="submission" date="2021-03" db="UniProtKB">
        <authorList>
            <consortium name="EnsemblPlants"/>
        </authorList>
    </citation>
    <scope>IDENTIFICATION</scope>
</reference>
<evidence type="ECO:0000259" key="2">
    <source>
        <dbReference type="Pfam" id="PF07727"/>
    </source>
</evidence>
<dbReference type="Pfam" id="PF25597">
    <property type="entry name" value="SH3_retrovirus"/>
    <property type="match status" value="1"/>
</dbReference>
<dbReference type="AlphaFoldDB" id="A0A803PJJ4"/>
<feature type="domain" description="Retrovirus-related Pol polyprotein from transposon TNT 1-94-like beta-barrel" evidence="3">
    <location>
        <begin position="100"/>
        <end position="164"/>
    </location>
</feature>
<dbReference type="Proteomes" id="UP000596661">
    <property type="component" value="Chromosome 4"/>
</dbReference>
<dbReference type="EnsemblPlants" id="evm.model.04.991">
    <property type="protein sequence ID" value="cds.evm.model.04.991"/>
    <property type="gene ID" value="evm.TU.04.991"/>
</dbReference>
<sequence length="616" mass="69250">MWGYISRTKRKPADVPPTTSFPPQENKPHTKVGIKECSFCKQKGIGKLNALSLQIVLYNNRDINPKLLIWVMLQLFNNQIRPPQFSQPPTSTSGMSPSTWILDPGASHHMSLHSASFISLSPTSSMLVMTVDGTPVTLAGIGFVVNSNLSLPNVYHIPNLSLNLSVQSYRHALLCVFLGYGEDKRDYRCYDPISQKLYVSRHVVFLEHISFFSIPSTPHNLTKSNLIHIDPFSESEFGSSTTPSIFFALHYSCLHRVKRSQELDTGTSQPEITPSLDTGTLQLEIAHPLVMDTSQPDIAPPYASAAVPNPPEIVEPPRYPQRILKSTHRPNFTCSSYSASFTLFLASIFCLSKPLSCKKAIIDLLWQHATSEELFALQETHIWNLVPLPPSKHAIGSRWVYKIKTKSNVSIEQYKAQLVTEGFLQQYGIDFEETFTPVVKITIVRSLIAAASVQQWTISQMEFKNTFLNGYLDEKVYMVPPPSVPHKQGNFEMKDLGSLCYFLGIEVVFFPKDYLLSQSKYTTDIIECACLTDTRVVNTPYKLYSSPLEDPILYSTIVGILVYLTITRPDIAFVVHIVSQYIASPTTVHRAIVLRILWYLRGTIFQSLLQSSTSSL</sequence>
<dbReference type="Gramene" id="evm.model.04.991">
    <property type="protein sequence ID" value="cds.evm.model.04.991"/>
    <property type="gene ID" value="evm.TU.04.991"/>
</dbReference>
<dbReference type="PANTHER" id="PTHR11439">
    <property type="entry name" value="GAG-POL-RELATED RETROTRANSPOSON"/>
    <property type="match status" value="1"/>
</dbReference>
<feature type="domain" description="Retroviral polymerase SH3-like" evidence="4">
    <location>
        <begin position="172"/>
        <end position="214"/>
    </location>
</feature>
<dbReference type="InterPro" id="IPR057670">
    <property type="entry name" value="SH3_retrovirus"/>
</dbReference>
<reference evidence="5" key="1">
    <citation type="submission" date="2018-11" db="EMBL/GenBank/DDBJ databases">
        <authorList>
            <person name="Grassa J C."/>
        </authorList>
    </citation>
    <scope>NUCLEOTIDE SEQUENCE [LARGE SCALE GENOMIC DNA]</scope>
</reference>
<evidence type="ECO:0000256" key="1">
    <source>
        <dbReference type="SAM" id="MobiDB-lite"/>
    </source>
</evidence>
<accession>A0A803PJJ4</accession>
<evidence type="ECO:0008006" key="7">
    <source>
        <dbReference type="Google" id="ProtNLM"/>
    </source>
</evidence>
<dbReference type="InterPro" id="IPR054722">
    <property type="entry name" value="PolX-like_BBD"/>
</dbReference>
<dbReference type="InterPro" id="IPR013103">
    <property type="entry name" value="RVT_2"/>
</dbReference>
<organism evidence="5 6">
    <name type="scientific">Cannabis sativa</name>
    <name type="common">Hemp</name>
    <name type="synonym">Marijuana</name>
    <dbReference type="NCBI Taxonomy" id="3483"/>
    <lineage>
        <taxon>Eukaryota</taxon>
        <taxon>Viridiplantae</taxon>
        <taxon>Streptophyta</taxon>
        <taxon>Embryophyta</taxon>
        <taxon>Tracheophyta</taxon>
        <taxon>Spermatophyta</taxon>
        <taxon>Magnoliopsida</taxon>
        <taxon>eudicotyledons</taxon>
        <taxon>Gunneridae</taxon>
        <taxon>Pentapetalae</taxon>
        <taxon>rosids</taxon>
        <taxon>fabids</taxon>
        <taxon>Rosales</taxon>
        <taxon>Cannabaceae</taxon>
        <taxon>Cannabis</taxon>
    </lineage>
</organism>
<dbReference type="Pfam" id="PF07727">
    <property type="entry name" value="RVT_2"/>
    <property type="match status" value="1"/>
</dbReference>
<keyword evidence="6" id="KW-1185">Reference proteome</keyword>
<protein>
    <recommendedName>
        <fullName evidence="7">Reverse transcriptase Ty1/copia-type domain-containing protein</fullName>
    </recommendedName>
</protein>
<evidence type="ECO:0000259" key="4">
    <source>
        <dbReference type="Pfam" id="PF25597"/>
    </source>
</evidence>
<evidence type="ECO:0000313" key="5">
    <source>
        <dbReference type="EnsemblPlants" id="cds.evm.model.04.991"/>
    </source>
</evidence>
<feature type="region of interest" description="Disordered" evidence="1">
    <location>
        <begin position="1"/>
        <end position="30"/>
    </location>
</feature>